<comment type="caution">
    <text evidence="1">The sequence shown here is derived from an EMBL/GenBank/DDBJ whole genome shotgun (WGS) entry which is preliminary data.</text>
</comment>
<dbReference type="RefSeq" id="WP_164128903.1">
    <property type="nucleotide sequence ID" value="NZ_JAAGOX010000011.1"/>
</dbReference>
<name>A0A6B2NLH2_9RHOB</name>
<protein>
    <recommendedName>
        <fullName evidence="2">Transcription elongation factor</fullName>
    </recommendedName>
</protein>
<proteinExistence type="predicted"/>
<dbReference type="EMBL" id="JAAGOX010000011">
    <property type="protein sequence ID" value="NDW44952.1"/>
    <property type="molecule type" value="Genomic_DNA"/>
</dbReference>
<evidence type="ECO:0000313" key="1">
    <source>
        <dbReference type="EMBL" id="NDW44952.1"/>
    </source>
</evidence>
<organism evidence="1">
    <name type="scientific">Ruegeria sp. PrR005</name>
    <dbReference type="NCBI Taxonomy" id="2706882"/>
    <lineage>
        <taxon>Bacteria</taxon>
        <taxon>Pseudomonadati</taxon>
        <taxon>Pseudomonadota</taxon>
        <taxon>Alphaproteobacteria</taxon>
        <taxon>Rhodobacterales</taxon>
        <taxon>Roseobacteraceae</taxon>
        <taxon>Ruegeria</taxon>
    </lineage>
</organism>
<gene>
    <name evidence="1" type="ORF">G0P99_08275</name>
</gene>
<evidence type="ECO:0008006" key="2">
    <source>
        <dbReference type="Google" id="ProtNLM"/>
    </source>
</evidence>
<dbReference type="AlphaFoldDB" id="A0A6B2NLH2"/>
<sequence>MTDRAVLKQAVHDKLMSLEAAELAAAKAHYEAYLKESQLDEREVHDKDDLVASRESRDLAAAFDAPVQAHHAKVDAIENTDFSLTDTVRPGAAVSFGGRNFIVCVSTTRFEANGKTYMGISTQSPIYLAMAGLKAGESFTHNGAEVVIDDVM</sequence>
<reference evidence="1" key="1">
    <citation type="submission" date="2020-02" db="EMBL/GenBank/DDBJ databases">
        <title>Delineation of the pyrene-degrading pathway in Roseobacter clade bacteria by genomic analysis.</title>
        <authorList>
            <person name="Zhou H."/>
            <person name="Wang H."/>
        </authorList>
    </citation>
    <scope>NUCLEOTIDE SEQUENCE</scope>
    <source>
        <strain evidence="1">PrR005</strain>
    </source>
</reference>
<accession>A0A6B2NLH2</accession>